<dbReference type="EMBL" id="LBPN01000008">
    <property type="protein sequence ID" value="KKP59321.1"/>
    <property type="molecule type" value="Genomic_DNA"/>
</dbReference>
<dbReference type="InterPro" id="IPR000398">
    <property type="entry name" value="Thymidylate_synthase"/>
</dbReference>
<dbReference type="PRINTS" id="PR00108">
    <property type="entry name" value="THYMDSNTHASE"/>
</dbReference>
<comment type="similarity">
    <text evidence="4">Belongs to the thymidylate synthase family. Bacterial-type ThyA subfamily.</text>
</comment>
<dbReference type="GO" id="GO:0032259">
    <property type="term" value="P:methylation"/>
    <property type="evidence" value="ECO:0007669"/>
    <property type="project" value="UniProtKB-KW"/>
</dbReference>
<dbReference type="InterPro" id="IPR036926">
    <property type="entry name" value="Thymidate_synth/dCMP_Mease_sf"/>
</dbReference>
<gene>
    <name evidence="4" type="primary">thyA</name>
    <name evidence="6" type="ORF">UR52_C0008G0031</name>
</gene>
<feature type="binding site" description="in other chain" evidence="4">
    <location>
        <begin position="272"/>
        <end position="274"/>
    </location>
    <ligand>
        <name>dUMP</name>
        <dbReference type="ChEBI" id="CHEBI:246422"/>
        <note>ligand shared between dimeric partners</note>
    </ligand>
</feature>
<name>A0A0G0B6I3_9BACT</name>
<comment type="catalytic activity">
    <reaction evidence="4">
        <text>dUMP + (6R)-5,10-methylene-5,6,7,8-tetrahydrofolate = 7,8-dihydrofolate + dTMP</text>
        <dbReference type="Rhea" id="RHEA:12104"/>
        <dbReference type="ChEBI" id="CHEBI:15636"/>
        <dbReference type="ChEBI" id="CHEBI:57451"/>
        <dbReference type="ChEBI" id="CHEBI:63528"/>
        <dbReference type="ChEBI" id="CHEBI:246422"/>
        <dbReference type="EC" id="2.1.1.45"/>
    </reaction>
</comment>
<reference evidence="6 7" key="1">
    <citation type="journal article" date="2015" name="Nature">
        <title>rRNA introns, odd ribosomes, and small enigmatic genomes across a large radiation of phyla.</title>
        <authorList>
            <person name="Brown C.T."/>
            <person name="Hug L.A."/>
            <person name="Thomas B.C."/>
            <person name="Sharon I."/>
            <person name="Castelle C.J."/>
            <person name="Singh A."/>
            <person name="Wilkins M.J."/>
            <person name="Williams K.H."/>
            <person name="Banfield J.F."/>
        </authorList>
    </citation>
    <scope>NUCLEOTIDE SEQUENCE [LARGE SCALE GENOMIC DNA]</scope>
</reference>
<comment type="subcellular location">
    <subcellularLocation>
        <location evidence="4">Cytoplasm</location>
    </subcellularLocation>
</comment>
<dbReference type="GO" id="GO:0005829">
    <property type="term" value="C:cytosol"/>
    <property type="evidence" value="ECO:0007669"/>
    <property type="project" value="TreeGrafter"/>
</dbReference>
<comment type="function">
    <text evidence="4">Catalyzes the reductive methylation of 2'-deoxyuridine-5'-monophosphate (dUMP) to 2'-deoxythymidine-5'-monophosphate (dTMP) while utilizing 5,10-methylenetetrahydrofolate (mTHF) as the methyl donor and reductant in the reaction, yielding dihydrofolate (DHF) as a by-product. This enzymatic reaction provides an intracellular de novo source of dTMP, an essential precursor for DNA biosynthesis.</text>
</comment>
<dbReference type="NCBIfam" id="NF002497">
    <property type="entry name" value="PRK01827.1-3"/>
    <property type="match status" value="1"/>
</dbReference>
<dbReference type="SUPFAM" id="SSF55831">
    <property type="entry name" value="Thymidylate synthase/dCMP hydroxymethylase"/>
    <property type="match status" value="1"/>
</dbReference>
<evidence type="ECO:0000259" key="5">
    <source>
        <dbReference type="Pfam" id="PF00303"/>
    </source>
</evidence>
<dbReference type="Gene3D" id="3.30.572.10">
    <property type="entry name" value="Thymidylate synthase/dCMP hydroxymethylase domain"/>
    <property type="match status" value="1"/>
</dbReference>
<organism evidence="6 7">
    <name type="scientific">Candidatus Gottesmanbacteria bacterium GW2011_GWA1_34_13</name>
    <dbReference type="NCBI Taxonomy" id="1618434"/>
    <lineage>
        <taxon>Bacteria</taxon>
        <taxon>Candidatus Gottesmaniibacteriota</taxon>
    </lineage>
</organism>
<dbReference type="PANTHER" id="PTHR11548">
    <property type="entry name" value="THYMIDYLATE SYNTHASE 1"/>
    <property type="match status" value="1"/>
</dbReference>
<sequence length="333" mass="38520">MTKQIHPEYQYLDLAKDIMKNGAWKISHSTGVKLKSVFGRQIRFDLSKGFPLLTTKKTFYRGIIHELLWFLSGSSNIKYLVDNNVHIWDEWAYKKYQWACNDKKLKSMSFETFMEKAKTDSKFLHKWGNLGPVYGVQWRKWPSFAEASDGKPPKIKTALGERSRTIDQLGWAIEKIKKYPQKKHYIISAWNAGCIYEMSGSHSASMVIAPCHTMYHINITGDKLSLLLYQRSADYFLGVPFNIASYALLTLMLAQVTGYKPGDFVHTFGDVHIYQNHMKQMKEQVKRIPKKFPIMKINPKIKNIDDFKFEDFEVVGYDPHPPIKGDITVVGGF</sequence>
<dbReference type="HAMAP" id="MF_00008">
    <property type="entry name" value="Thymidy_synth_bact"/>
    <property type="match status" value="1"/>
</dbReference>
<dbReference type="PATRIC" id="fig|1618434.3.peg.349"/>
<dbReference type="EC" id="2.1.1.45" evidence="1 4"/>
<dbReference type="GO" id="GO:0004799">
    <property type="term" value="F:thymidylate synthase activity"/>
    <property type="evidence" value="ECO:0007669"/>
    <property type="project" value="UniProtKB-UniRule"/>
</dbReference>
<protein>
    <recommendedName>
        <fullName evidence="1 4">Thymidylate synthase</fullName>
        <shortName evidence="4">TS</shortName>
        <shortName evidence="4">TSase</shortName>
        <ecNumber evidence="1 4">2.1.1.45</ecNumber>
    </recommendedName>
</protein>
<dbReference type="GO" id="GO:0006235">
    <property type="term" value="P:dTTP biosynthetic process"/>
    <property type="evidence" value="ECO:0007669"/>
    <property type="project" value="UniProtKB-UniRule"/>
</dbReference>
<comment type="subunit">
    <text evidence="4">Homodimer.</text>
</comment>
<dbReference type="GO" id="GO:0006231">
    <property type="term" value="P:dTMP biosynthetic process"/>
    <property type="evidence" value="ECO:0007669"/>
    <property type="project" value="UniProtKB-UniRule"/>
</dbReference>
<evidence type="ECO:0000313" key="7">
    <source>
        <dbReference type="Proteomes" id="UP000034176"/>
    </source>
</evidence>
<comment type="caution">
    <text evidence="4">Lacks conserved residue(s) required for the propagation of feature annotation.</text>
</comment>
<feature type="binding site" description="in other chain" evidence="4">
    <location>
        <begin position="231"/>
        <end position="234"/>
    </location>
    <ligand>
        <name>dUMP</name>
        <dbReference type="ChEBI" id="CHEBI:246422"/>
        <note>ligand shared between dimeric partners</note>
    </ligand>
</feature>
<proteinExistence type="inferred from homology"/>
<evidence type="ECO:0000256" key="2">
    <source>
        <dbReference type="ARBA" id="ARBA00022603"/>
    </source>
</evidence>
<dbReference type="PANTHER" id="PTHR11548:SF1">
    <property type="entry name" value="THYMIDYLATE SYNTHASE 1"/>
    <property type="match status" value="1"/>
</dbReference>
<dbReference type="Proteomes" id="UP000034176">
    <property type="component" value="Unassembled WGS sequence"/>
</dbReference>
<evidence type="ECO:0000256" key="1">
    <source>
        <dbReference type="ARBA" id="ARBA00011947"/>
    </source>
</evidence>
<dbReference type="AlphaFoldDB" id="A0A0G0B6I3"/>
<keyword evidence="3 4" id="KW-0808">Transferase</keyword>
<evidence type="ECO:0000256" key="4">
    <source>
        <dbReference type="HAMAP-Rule" id="MF_00008"/>
    </source>
</evidence>
<accession>A0A0G0B6I3</accession>
<dbReference type="NCBIfam" id="TIGR03284">
    <property type="entry name" value="thym_sym"/>
    <property type="match status" value="1"/>
</dbReference>
<dbReference type="STRING" id="1618434.UR52_C0008G0031"/>
<feature type="active site" description="Nucleophile" evidence="4">
    <location>
        <position position="211"/>
    </location>
</feature>
<dbReference type="NCBIfam" id="NF002496">
    <property type="entry name" value="PRK01827.1-2"/>
    <property type="match status" value="1"/>
</dbReference>
<dbReference type="Pfam" id="PF00303">
    <property type="entry name" value="Thymidylat_synt"/>
    <property type="match status" value="1"/>
</dbReference>
<dbReference type="UniPathway" id="UPA00575"/>
<feature type="domain" description="Thymidylate synthase/dCMP hydroxymethylase" evidence="5">
    <location>
        <begin position="10"/>
        <end position="329"/>
    </location>
</feature>
<evidence type="ECO:0000313" key="6">
    <source>
        <dbReference type="EMBL" id="KKP59321.1"/>
    </source>
</evidence>
<feature type="binding site" evidence="4">
    <location>
        <position position="234"/>
    </location>
    <ligand>
        <name>(6R)-5,10-methylene-5,6,7,8-tetrahydrofolate</name>
        <dbReference type="ChEBI" id="CHEBI:15636"/>
    </ligand>
</feature>
<comment type="caution">
    <text evidence="6">The sequence shown here is derived from an EMBL/GenBank/DDBJ whole genome shotgun (WGS) entry which is preliminary data.</text>
</comment>
<dbReference type="InterPro" id="IPR045097">
    <property type="entry name" value="Thymidate_synth/dCMP_Mease"/>
</dbReference>
<keyword evidence="4" id="KW-0963">Cytoplasm</keyword>
<dbReference type="CDD" id="cd00351">
    <property type="entry name" value="TS_Pyrimidine_HMase"/>
    <property type="match status" value="1"/>
</dbReference>
<dbReference type="InterPro" id="IPR023451">
    <property type="entry name" value="Thymidate_synth/dCMP_Mease_dom"/>
</dbReference>
<evidence type="ECO:0000256" key="3">
    <source>
        <dbReference type="ARBA" id="ARBA00022679"/>
    </source>
</evidence>
<keyword evidence="2 4" id="KW-0489">Methyltransferase</keyword>
<feature type="binding site" description="in other chain" evidence="4">
    <location>
        <position position="242"/>
    </location>
    <ligand>
        <name>dUMP</name>
        <dbReference type="ChEBI" id="CHEBI:246422"/>
        <note>ligand shared between dimeric partners</note>
    </ligand>
</feature>
<keyword evidence="4" id="KW-0545">Nucleotide biosynthesis</keyword>
<comment type="pathway">
    <text evidence="4">Pyrimidine metabolism; dTTP biosynthesis.</text>
</comment>